<evidence type="ECO:0000256" key="10">
    <source>
        <dbReference type="SAM" id="Phobius"/>
    </source>
</evidence>
<protein>
    <recommendedName>
        <fullName evidence="13">Odorant receptor</fullName>
    </recommendedName>
</protein>
<reference evidence="11 12" key="1">
    <citation type="journal article" date="2015" name="Nat. Commun.">
        <title>Outbred genome sequencing and CRISPR/Cas9 gene editing in butterflies.</title>
        <authorList>
            <person name="Li X."/>
            <person name="Fan D."/>
            <person name="Zhang W."/>
            <person name="Liu G."/>
            <person name="Zhang L."/>
            <person name="Zhao L."/>
            <person name="Fang X."/>
            <person name="Chen L."/>
            <person name="Dong Y."/>
            <person name="Chen Y."/>
            <person name="Ding Y."/>
            <person name="Zhao R."/>
            <person name="Feng M."/>
            <person name="Zhu Y."/>
            <person name="Feng Y."/>
            <person name="Jiang X."/>
            <person name="Zhu D."/>
            <person name="Xiang H."/>
            <person name="Feng X."/>
            <person name="Li S."/>
            <person name="Wang J."/>
            <person name="Zhang G."/>
            <person name="Kronforst M.R."/>
            <person name="Wang W."/>
        </authorList>
    </citation>
    <scope>NUCLEOTIDE SEQUENCE [LARGE SCALE GENOMIC DNA]</scope>
    <source>
        <strain evidence="11">Ya'a_city_454_Px</strain>
        <tissue evidence="11">Whole body</tissue>
    </source>
</reference>
<dbReference type="GO" id="GO:0005549">
    <property type="term" value="F:odorant binding"/>
    <property type="evidence" value="ECO:0007669"/>
    <property type="project" value="InterPro"/>
</dbReference>
<feature type="transmembrane region" description="Helical" evidence="10">
    <location>
        <begin position="12"/>
        <end position="33"/>
    </location>
</feature>
<keyword evidence="7 10" id="KW-0472">Membrane</keyword>
<gene>
    <name evidence="11" type="ORF">RR46_13902</name>
</gene>
<evidence type="ECO:0000313" key="12">
    <source>
        <dbReference type="Proteomes" id="UP000053268"/>
    </source>
</evidence>
<evidence type="ECO:0000256" key="9">
    <source>
        <dbReference type="ARBA" id="ARBA00023224"/>
    </source>
</evidence>
<comment type="subcellular location">
    <subcellularLocation>
        <location evidence="1">Cell membrane</location>
        <topology evidence="1">Multi-pass membrane protein</topology>
    </subcellularLocation>
</comment>
<keyword evidence="5" id="KW-0552">Olfaction</keyword>
<evidence type="ECO:0000256" key="3">
    <source>
        <dbReference type="ARBA" id="ARBA00022606"/>
    </source>
</evidence>
<evidence type="ECO:0000256" key="6">
    <source>
        <dbReference type="ARBA" id="ARBA00022989"/>
    </source>
</evidence>
<evidence type="ECO:0008006" key="13">
    <source>
        <dbReference type="Google" id="ProtNLM"/>
    </source>
</evidence>
<dbReference type="GO" id="GO:0004984">
    <property type="term" value="F:olfactory receptor activity"/>
    <property type="evidence" value="ECO:0007669"/>
    <property type="project" value="InterPro"/>
</dbReference>
<dbReference type="Proteomes" id="UP000053268">
    <property type="component" value="Unassembled WGS sequence"/>
</dbReference>
<keyword evidence="9" id="KW-0807">Transducer</keyword>
<evidence type="ECO:0000256" key="5">
    <source>
        <dbReference type="ARBA" id="ARBA00022725"/>
    </source>
</evidence>
<feature type="transmembrane region" description="Helical" evidence="10">
    <location>
        <begin position="124"/>
        <end position="143"/>
    </location>
</feature>
<dbReference type="PANTHER" id="PTHR21137">
    <property type="entry name" value="ODORANT RECEPTOR"/>
    <property type="match status" value="1"/>
</dbReference>
<keyword evidence="12" id="KW-1185">Reference proteome</keyword>
<dbReference type="Pfam" id="PF02949">
    <property type="entry name" value="7tm_6"/>
    <property type="match status" value="2"/>
</dbReference>
<keyword evidence="6 10" id="KW-1133">Transmembrane helix</keyword>
<dbReference type="InterPro" id="IPR004117">
    <property type="entry name" value="7tm6_olfct_rcpt"/>
</dbReference>
<keyword evidence="2" id="KW-1003">Cell membrane</keyword>
<evidence type="ECO:0000256" key="7">
    <source>
        <dbReference type="ARBA" id="ARBA00023136"/>
    </source>
</evidence>
<evidence type="ECO:0000256" key="2">
    <source>
        <dbReference type="ARBA" id="ARBA00022475"/>
    </source>
</evidence>
<sequence>MDPITGGVHWLANVAAAIFFVATSLQVVELILAKDDPKHLFECFSVLSFCSMGIIKLISLRCDGKQWQNLLKEAAQLEIDELKEERNPSTVEYESDDENDFAISKYTSRYNKSFNFTFTLLSRIYSFTAVIYIVSPFIQYTLWQMKGQNSVEYPHILPVWAPFADMNMFWYILSIGLETVAAIYCVCVHIAFDLTIVGLMIFIHGQFSLLHDKSEQIAGSGKACTLRRARDERAHMRIKNCHRFHIVLVKGPAGSAWWCLSPRVRKELLLLMMGMSRRYQLHAGPFCSLNLPSFIQIVRTAYSYYAVLRQKST</sequence>
<accession>A0A194PH06</accession>
<keyword evidence="3" id="KW-0716">Sensory transduction</keyword>
<name>A0A194PH06_PAPXU</name>
<dbReference type="EMBL" id="KQ459603">
    <property type="protein sequence ID" value="KPI92681.1"/>
    <property type="molecule type" value="Genomic_DNA"/>
</dbReference>
<dbReference type="AlphaFoldDB" id="A0A194PH06"/>
<proteinExistence type="predicted"/>
<dbReference type="PANTHER" id="PTHR21137:SF35">
    <property type="entry name" value="ODORANT RECEPTOR 19A-RELATED"/>
    <property type="match status" value="1"/>
</dbReference>
<keyword evidence="8" id="KW-0675">Receptor</keyword>
<organism evidence="11 12">
    <name type="scientific">Papilio xuthus</name>
    <name type="common">Asian swallowtail butterfly</name>
    <dbReference type="NCBI Taxonomy" id="66420"/>
    <lineage>
        <taxon>Eukaryota</taxon>
        <taxon>Metazoa</taxon>
        <taxon>Ecdysozoa</taxon>
        <taxon>Arthropoda</taxon>
        <taxon>Hexapoda</taxon>
        <taxon>Insecta</taxon>
        <taxon>Pterygota</taxon>
        <taxon>Neoptera</taxon>
        <taxon>Endopterygota</taxon>
        <taxon>Lepidoptera</taxon>
        <taxon>Glossata</taxon>
        <taxon>Ditrysia</taxon>
        <taxon>Papilionoidea</taxon>
        <taxon>Papilionidae</taxon>
        <taxon>Papilioninae</taxon>
        <taxon>Papilio</taxon>
    </lineage>
</organism>
<feature type="transmembrane region" description="Helical" evidence="10">
    <location>
        <begin position="155"/>
        <end position="173"/>
    </location>
</feature>
<feature type="transmembrane region" description="Helical" evidence="10">
    <location>
        <begin position="179"/>
        <end position="203"/>
    </location>
</feature>
<keyword evidence="4 10" id="KW-0812">Transmembrane</keyword>
<evidence type="ECO:0000256" key="1">
    <source>
        <dbReference type="ARBA" id="ARBA00004651"/>
    </source>
</evidence>
<evidence type="ECO:0000256" key="8">
    <source>
        <dbReference type="ARBA" id="ARBA00023170"/>
    </source>
</evidence>
<evidence type="ECO:0000256" key="4">
    <source>
        <dbReference type="ARBA" id="ARBA00022692"/>
    </source>
</evidence>
<evidence type="ECO:0000313" key="11">
    <source>
        <dbReference type="EMBL" id="KPI92681.1"/>
    </source>
</evidence>
<dbReference type="GO" id="GO:0007165">
    <property type="term" value="P:signal transduction"/>
    <property type="evidence" value="ECO:0007669"/>
    <property type="project" value="UniProtKB-KW"/>
</dbReference>
<dbReference type="GO" id="GO:0005886">
    <property type="term" value="C:plasma membrane"/>
    <property type="evidence" value="ECO:0007669"/>
    <property type="project" value="UniProtKB-SubCell"/>
</dbReference>